<dbReference type="Proteomes" id="UP000735302">
    <property type="component" value="Unassembled WGS sequence"/>
</dbReference>
<evidence type="ECO:0000313" key="2">
    <source>
        <dbReference type="Proteomes" id="UP000735302"/>
    </source>
</evidence>
<reference evidence="1 2" key="1">
    <citation type="journal article" date="2021" name="Elife">
        <title>Chloroplast acquisition without the gene transfer in kleptoplastic sea slugs, Plakobranchus ocellatus.</title>
        <authorList>
            <person name="Maeda T."/>
            <person name="Takahashi S."/>
            <person name="Yoshida T."/>
            <person name="Shimamura S."/>
            <person name="Takaki Y."/>
            <person name="Nagai Y."/>
            <person name="Toyoda A."/>
            <person name="Suzuki Y."/>
            <person name="Arimoto A."/>
            <person name="Ishii H."/>
            <person name="Satoh N."/>
            <person name="Nishiyama T."/>
            <person name="Hasebe M."/>
            <person name="Maruyama T."/>
            <person name="Minagawa J."/>
            <person name="Obokata J."/>
            <person name="Shigenobu S."/>
        </authorList>
    </citation>
    <scope>NUCLEOTIDE SEQUENCE [LARGE SCALE GENOMIC DNA]</scope>
</reference>
<dbReference type="AlphaFoldDB" id="A0AAV3ZAX8"/>
<evidence type="ECO:0000313" key="1">
    <source>
        <dbReference type="EMBL" id="GFN92503.1"/>
    </source>
</evidence>
<dbReference type="EMBL" id="BLXT01002252">
    <property type="protein sequence ID" value="GFN92503.1"/>
    <property type="molecule type" value="Genomic_DNA"/>
</dbReference>
<gene>
    <name evidence="1" type="ORF">PoB_001900900</name>
</gene>
<organism evidence="1 2">
    <name type="scientific">Plakobranchus ocellatus</name>
    <dbReference type="NCBI Taxonomy" id="259542"/>
    <lineage>
        <taxon>Eukaryota</taxon>
        <taxon>Metazoa</taxon>
        <taxon>Spiralia</taxon>
        <taxon>Lophotrochozoa</taxon>
        <taxon>Mollusca</taxon>
        <taxon>Gastropoda</taxon>
        <taxon>Heterobranchia</taxon>
        <taxon>Euthyneura</taxon>
        <taxon>Panpulmonata</taxon>
        <taxon>Sacoglossa</taxon>
        <taxon>Placobranchoidea</taxon>
        <taxon>Plakobranchidae</taxon>
        <taxon>Plakobranchus</taxon>
    </lineage>
</organism>
<comment type="caution">
    <text evidence="1">The sequence shown here is derived from an EMBL/GenBank/DDBJ whole genome shotgun (WGS) entry which is preliminary data.</text>
</comment>
<protein>
    <submittedName>
        <fullName evidence="1">Uncharacterized protein</fullName>
    </submittedName>
</protein>
<proteinExistence type="predicted"/>
<accession>A0AAV3ZAX8</accession>
<name>A0AAV3ZAX8_9GAST</name>
<keyword evidence="2" id="KW-1185">Reference proteome</keyword>
<sequence length="98" mass="11129">MPSQFFIAHLRPPSTKWVARSLKIPAKVKAGRKAVINYLRLPHAKSYHVFTLGPPMLEQAWDSAYFIHSHGFVLVREQQNDIRLSDSRQAKKFVAGSG</sequence>